<organism evidence="1 2">
    <name type="scientific">Porphyromonas gulae</name>
    <dbReference type="NCBI Taxonomy" id="111105"/>
    <lineage>
        <taxon>Bacteria</taxon>
        <taxon>Pseudomonadati</taxon>
        <taxon>Bacteroidota</taxon>
        <taxon>Bacteroidia</taxon>
        <taxon>Bacteroidales</taxon>
        <taxon>Porphyromonadaceae</taxon>
        <taxon>Porphyromonas</taxon>
    </lineage>
</organism>
<dbReference type="EMBL" id="JRAK01000039">
    <property type="protein sequence ID" value="KGN92485.1"/>
    <property type="molecule type" value="Genomic_DNA"/>
</dbReference>
<name>A0A0A2FR44_9PORP</name>
<accession>A0A0A2FR44</accession>
<dbReference type="AlphaFoldDB" id="A0A0A2FR44"/>
<evidence type="ECO:0000313" key="2">
    <source>
        <dbReference type="Proteomes" id="UP000030146"/>
    </source>
</evidence>
<comment type="caution">
    <text evidence="1">The sequence shown here is derived from an EMBL/GenBank/DDBJ whole genome shotgun (WGS) entry which is preliminary data.</text>
</comment>
<evidence type="ECO:0000313" key="1">
    <source>
        <dbReference type="EMBL" id="KGN92485.1"/>
    </source>
</evidence>
<dbReference type="Proteomes" id="UP000030146">
    <property type="component" value="Unassembled WGS sequence"/>
</dbReference>
<proteinExistence type="predicted"/>
<gene>
    <name evidence="1" type="ORF">HR15_02355</name>
</gene>
<keyword evidence="2" id="KW-1185">Reference proteome</keyword>
<reference evidence="1 2" key="1">
    <citation type="submission" date="2014-08" db="EMBL/GenBank/DDBJ databases">
        <title>Porphyromonas gulae strain:COT-052_OH3439 Genome sequencing.</title>
        <authorList>
            <person name="Wallis C."/>
            <person name="Deusch O."/>
            <person name="O'Flynn C."/>
            <person name="Davis I."/>
            <person name="Jospin G."/>
            <person name="Darling A.E."/>
            <person name="Coil D.A."/>
            <person name="Alexiev A."/>
            <person name="Horsfall A."/>
            <person name="Kirkwood N."/>
            <person name="Harris S."/>
            <person name="Eisen J.A."/>
        </authorList>
    </citation>
    <scope>NUCLEOTIDE SEQUENCE [LARGE SCALE GENOMIC DNA]</scope>
    <source>
        <strain evidence="2">COT-052 OH3439</strain>
    </source>
</reference>
<protein>
    <submittedName>
        <fullName evidence="1">Uncharacterized protein</fullName>
    </submittedName>
</protein>
<sequence>MPHFIFMIMDQEKTFEEILELFAQLPKEDREPTFIEICRYPYNRQEEICSRILRFFLDPNAEHKLYDLWLSALWRDLCTVIGLYFIC</sequence>